<feature type="non-terminal residue" evidence="1">
    <location>
        <position position="214"/>
    </location>
</feature>
<accession>T1DR47</accession>
<evidence type="ECO:0000313" key="1">
    <source>
        <dbReference type="EMBL" id="JAA99476.1"/>
    </source>
</evidence>
<protein>
    <submittedName>
        <fullName evidence="1">Uncharacterized protein</fullName>
    </submittedName>
</protein>
<organism evidence="1">
    <name type="scientific">Anopheles aquasalis</name>
    <name type="common">Malaria mosquito</name>
    <dbReference type="NCBI Taxonomy" id="42839"/>
    <lineage>
        <taxon>Eukaryota</taxon>
        <taxon>Metazoa</taxon>
        <taxon>Ecdysozoa</taxon>
        <taxon>Arthropoda</taxon>
        <taxon>Hexapoda</taxon>
        <taxon>Insecta</taxon>
        <taxon>Pterygota</taxon>
        <taxon>Neoptera</taxon>
        <taxon>Endopterygota</taxon>
        <taxon>Diptera</taxon>
        <taxon>Nematocera</taxon>
        <taxon>Culicoidea</taxon>
        <taxon>Culicidae</taxon>
        <taxon>Anophelinae</taxon>
        <taxon>Anopheles</taxon>
    </lineage>
</organism>
<feature type="non-terminal residue" evidence="1">
    <location>
        <position position="1"/>
    </location>
</feature>
<dbReference type="AlphaFoldDB" id="T1DR47"/>
<name>T1DR47_ANOAQ</name>
<reference evidence="1" key="1">
    <citation type="submission" date="2013-07" db="EMBL/GenBank/DDBJ databases">
        <title>Transcriptome sequencing and developmental regulation of gene expression in Anopheles aquasalis.</title>
        <authorList>
            <consortium name="Brazilian Malaria Network (MCT/CNPq/MS/SCTIE/DECIT/PRONEX 555648/2009-5) and Research Network on Bioactive Molecules from Arthropod Vectors (NAP-MOBIARVE"/>
            <consortium name="University of Sao Paulo)"/>
            <person name="Marinotti O."/>
            <person name="Ribeiro J.M.C."/>
            <person name="Costa-da-Silva A.L."/>
            <person name="Silva M.C.P."/>
            <person name="Lopes A.R."/>
            <person name="Barros M.S."/>
            <person name="Sa-Nunes A."/>
            <person name="Konjin B.B."/>
            <person name="Carvalho E."/>
            <person name="Suesdek L."/>
            <person name="Silva-Neto M.A.C."/>
            <person name="Capurro M.L."/>
        </authorList>
    </citation>
    <scope>NUCLEOTIDE SEQUENCE</scope>
    <source>
        <tissue evidence="1">Whole body</tissue>
    </source>
</reference>
<dbReference type="EMBL" id="GAMD01002114">
    <property type="protein sequence ID" value="JAA99476.1"/>
    <property type="molecule type" value="mRNA"/>
</dbReference>
<sequence>STAAPGSDRLRRGSGATGAFARSARFATGATGTGSRSVAPASGAVRSGALGPCWPGRSGVVPRRWTAASLAGAAPDRSTVCARSGAPSVAAGSCSACGNLARGMLQPVQSYRSPPSAGKTHRAVPLVMSGEQRYSSTSAIPSSPSFRRSAYSLVSGCDSCSGPPPSAMGSWVRGADTVPFPRTVNGDSTRSKLCRLAVYSRIVFPIAMATVSSQ</sequence>
<proteinExistence type="evidence at transcript level"/>